<dbReference type="RefSeq" id="WP_025867810.1">
    <property type="nucleotide sequence ID" value="NZ_CABJFV010000002.1"/>
</dbReference>
<dbReference type="Pfam" id="PF00933">
    <property type="entry name" value="Glyco_hydro_3"/>
    <property type="match status" value="1"/>
</dbReference>
<dbReference type="Gene3D" id="3.40.50.1700">
    <property type="entry name" value="Glycoside hydrolase family 3 C-terminal domain"/>
    <property type="match status" value="2"/>
</dbReference>
<dbReference type="EMBL" id="QSGO01000002">
    <property type="protein sequence ID" value="RHB37652.1"/>
    <property type="molecule type" value="Genomic_DNA"/>
</dbReference>
<dbReference type="InterPro" id="IPR037524">
    <property type="entry name" value="PA14/GLEYA"/>
</dbReference>
<evidence type="ECO:0000313" key="6">
    <source>
        <dbReference type="Proteomes" id="UP000284379"/>
    </source>
</evidence>
<reference evidence="5 6" key="1">
    <citation type="submission" date="2018-08" db="EMBL/GenBank/DDBJ databases">
        <title>A genome reference for cultivated species of the human gut microbiota.</title>
        <authorList>
            <person name="Zou Y."/>
            <person name="Xue W."/>
            <person name="Luo G."/>
        </authorList>
    </citation>
    <scope>NUCLEOTIDE SEQUENCE [LARGE SCALE GENOMIC DNA]</scope>
    <source>
        <strain evidence="5 6">AM40-30BH</strain>
    </source>
</reference>
<gene>
    <name evidence="5" type="ORF">DW888_03520</name>
</gene>
<dbReference type="PROSITE" id="PS51820">
    <property type="entry name" value="PA14"/>
    <property type="match status" value="1"/>
</dbReference>
<dbReference type="NCBIfam" id="NF041776">
    <property type="entry name" value="xylosidase_Xyl3A"/>
    <property type="match status" value="1"/>
</dbReference>
<dbReference type="InterPro" id="IPR001764">
    <property type="entry name" value="Glyco_hydro_3_N"/>
</dbReference>
<feature type="domain" description="PA14" evidence="4">
    <location>
        <begin position="458"/>
        <end position="599"/>
    </location>
</feature>
<dbReference type="InterPro" id="IPR036962">
    <property type="entry name" value="Glyco_hydro_3_N_sf"/>
</dbReference>
<dbReference type="InterPro" id="IPR026891">
    <property type="entry name" value="Fn3-like"/>
</dbReference>
<name>A0A413VVP5_9BACE</name>
<dbReference type="Gene3D" id="2.60.40.10">
    <property type="entry name" value="Immunoglobulins"/>
    <property type="match status" value="1"/>
</dbReference>
<dbReference type="GO" id="GO:0046556">
    <property type="term" value="F:alpha-L-arabinofuranosidase activity"/>
    <property type="evidence" value="ECO:0007669"/>
    <property type="project" value="TreeGrafter"/>
</dbReference>
<organism evidence="5 6">
    <name type="scientific">Bacteroides nordii</name>
    <dbReference type="NCBI Taxonomy" id="291645"/>
    <lineage>
        <taxon>Bacteria</taxon>
        <taxon>Pseudomonadati</taxon>
        <taxon>Bacteroidota</taxon>
        <taxon>Bacteroidia</taxon>
        <taxon>Bacteroidales</taxon>
        <taxon>Bacteroidaceae</taxon>
        <taxon>Bacteroides</taxon>
    </lineage>
</organism>
<accession>A0A413VVP5</accession>
<dbReference type="Gene3D" id="3.20.20.300">
    <property type="entry name" value="Glycoside hydrolase, family 3, N-terminal domain"/>
    <property type="match status" value="1"/>
</dbReference>
<dbReference type="SMART" id="SM00758">
    <property type="entry name" value="PA14"/>
    <property type="match status" value="1"/>
</dbReference>
<dbReference type="InterPro" id="IPR002772">
    <property type="entry name" value="Glyco_hydro_3_C"/>
</dbReference>
<dbReference type="Pfam" id="PF01915">
    <property type="entry name" value="Glyco_hydro_3_C"/>
    <property type="match status" value="1"/>
</dbReference>
<dbReference type="Pfam" id="PF14310">
    <property type="entry name" value="Fn3-like"/>
    <property type="match status" value="1"/>
</dbReference>
<evidence type="ECO:0000256" key="2">
    <source>
        <dbReference type="ARBA" id="ARBA00022729"/>
    </source>
</evidence>
<comment type="caution">
    <text evidence="5">The sequence shown here is derived from an EMBL/GenBank/DDBJ whole genome shotgun (WGS) entry which is preliminary data.</text>
</comment>
<dbReference type="InterPro" id="IPR017853">
    <property type="entry name" value="GH"/>
</dbReference>
<dbReference type="GO" id="GO:0031222">
    <property type="term" value="P:arabinan catabolic process"/>
    <property type="evidence" value="ECO:0007669"/>
    <property type="project" value="TreeGrafter"/>
</dbReference>
<dbReference type="InterPro" id="IPR013783">
    <property type="entry name" value="Ig-like_fold"/>
</dbReference>
<dbReference type="InterPro" id="IPR011658">
    <property type="entry name" value="PA14_dom"/>
</dbReference>
<comment type="similarity">
    <text evidence="1">Belongs to the glycosyl hydrolase 3 family.</text>
</comment>
<dbReference type="InterPro" id="IPR044993">
    <property type="entry name" value="BXL"/>
</dbReference>
<dbReference type="PANTHER" id="PTHR42721:SF3">
    <property type="entry name" value="BETA-D-XYLOSIDASE 5-RELATED"/>
    <property type="match status" value="1"/>
</dbReference>
<sequence>MKYTFTHILRTATLTIIIGLTATTYSQLPYQDPNLTPEQRATDLLQRLTIEEKVSLMQNNSPGILRLGIKPYEWWNEALHGVARAGLATVFPQTIGMAASFDDTLIYEVFNAISDEARAKNRHFNTLGQYKRYQGLTMWTPNINIFRDPRWGRGQETYGEDPYLTSRMGVAVVKGLQGPDSARYNKLHACAKHFAVHSGPEWNRHSFNAENIIPRDLWETYLPAFKTLVQEADVKEVMCAYNRFEGDPCCGSNRLLTQILRNEWGFKGIVVSDCGAISDFWGTKKHNTHPDAAHASAEAVLNGTDLECGSNYRKLTEAIKAGIISEKQINVSVKRLLKARFELGEMENIHPWTLPYSIVDSPKHRCLALKMAHETMTLLQNKGKILPLDKQARIAIIGPNANDSVMQWGNYNGTPSHTSTLLSAFRKRLPISHLIYEPVCGLTDSITYNSLFDQCSYNGKHGFLASYWNNPDFEGEANAITQLSTPFRFTTLGATAFAPGIKLTEFSSCYQTVFRPQKSGNAIFRFQTNGNIRVSINGEEVIKTGNIKNPKNLYTLQTEAGKSYKIKIDFKQVKDETYFNFDLVEGLPLNISNTLEKLKDIDIIIFAGGISPSLEGEEMNVSATGFKGGDRTDIEFPAVQRKVLAALKEAGKKVILVNFSGSAMALTPETKSCDAILQAWYPGEEGGTAIVNVLFGDYNPAGRLPITFYKSIDQLPDFENYSMKGRTYRYMQEEPLFPFGYGLSYTTFAFGKIHINKNSLSAGEKVTLHIPIKNIGDRDGVEVVQIYIQRQADKEGPVKTLRAFKRVEIPKGKTQEVKIELPYVAFEWFDPTTNTMRPIQGEYNILYGNSSRMKDLQSAKIQIQ</sequence>
<evidence type="ECO:0000256" key="1">
    <source>
        <dbReference type="ARBA" id="ARBA00005336"/>
    </source>
</evidence>
<dbReference type="SUPFAM" id="SSF51445">
    <property type="entry name" value="(Trans)glycosidases"/>
    <property type="match status" value="1"/>
</dbReference>
<proteinExistence type="inferred from homology"/>
<dbReference type="SMART" id="SM01217">
    <property type="entry name" value="Fn3_like"/>
    <property type="match status" value="1"/>
</dbReference>
<dbReference type="PANTHER" id="PTHR42721">
    <property type="entry name" value="SUGAR HYDROLASE-RELATED"/>
    <property type="match status" value="1"/>
</dbReference>
<evidence type="ECO:0000256" key="3">
    <source>
        <dbReference type="ARBA" id="ARBA00022801"/>
    </source>
</evidence>
<dbReference type="Pfam" id="PF07691">
    <property type="entry name" value="PA14"/>
    <property type="match status" value="1"/>
</dbReference>
<dbReference type="InterPro" id="IPR054850">
    <property type="entry name" value="Xylosidase_Xyl3A"/>
</dbReference>
<keyword evidence="3 5" id="KW-0378">Hydrolase</keyword>
<protein>
    <submittedName>
        <fullName evidence="5">Glycoside hydrolase family 3 protein</fullName>
    </submittedName>
</protein>
<keyword evidence="2" id="KW-0732">Signal</keyword>
<dbReference type="SUPFAM" id="SSF56988">
    <property type="entry name" value="Anthrax protective antigen"/>
    <property type="match status" value="1"/>
</dbReference>
<evidence type="ECO:0000259" key="4">
    <source>
        <dbReference type="PROSITE" id="PS51820"/>
    </source>
</evidence>
<dbReference type="InterPro" id="IPR036881">
    <property type="entry name" value="Glyco_hydro_3_C_sf"/>
</dbReference>
<dbReference type="PRINTS" id="PR00133">
    <property type="entry name" value="GLHYDRLASE3"/>
</dbReference>
<dbReference type="GeneID" id="69500846"/>
<dbReference type="GO" id="GO:0045493">
    <property type="term" value="P:xylan catabolic process"/>
    <property type="evidence" value="ECO:0007669"/>
    <property type="project" value="InterPro"/>
</dbReference>
<dbReference type="Proteomes" id="UP000284379">
    <property type="component" value="Unassembled WGS sequence"/>
</dbReference>
<dbReference type="SUPFAM" id="SSF52279">
    <property type="entry name" value="Beta-D-glucan exohydrolase, C-terminal domain"/>
    <property type="match status" value="1"/>
</dbReference>
<evidence type="ECO:0000313" key="5">
    <source>
        <dbReference type="EMBL" id="RHB37652.1"/>
    </source>
</evidence>
<dbReference type="AlphaFoldDB" id="A0A413VVP5"/>
<dbReference type="GO" id="GO:0009044">
    <property type="term" value="F:xylan 1,4-beta-xylosidase activity"/>
    <property type="evidence" value="ECO:0007669"/>
    <property type="project" value="InterPro"/>
</dbReference>